<protein>
    <recommendedName>
        <fullName evidence="2">histidine kinase</fullName>
        <ecNumber evidence="2">2.7.13.3</ecNumber>
    </recommendedName>
</protein>
<dbReference type="InterPro" id="IPR036890">
    <property type="entry name" value="HATPase_C_sf"/>
</dbReference>
<dbReference type="GO" id="GO:0005524">
    <property type="term" value="F:ATP binding"/>
    <property type="evidence" value="ECO:0007669"/>
    <property type="project" value="UniProtKB-KW"/>
</dbReference>
<reference evidence="13" key="2">
    <citation type="submission" date="2007-04" db="EMBL/GenBank/DDBJ databases">
        <title>Complete genome sequence of the nitrogen-fixing bacterium Azorhizobium caulinodans ORS571.</title>
        <authorList>
            <person name="Lee K.B."/>
            <person name="Backer P.D."/>
            <person name="Aono T."/>
            <person name="Liu C.T."/>
            <person name="Suzuki S."/>
            <person name="Suzuki T."/>
            <person name="Kaneko T."/>
            <person name="Yamada M."/>
            <person name="Tabata S."/>
            <person name="Kupfer D.M."/>
            <person name="Najar F.Z."/>
            <person name="Wiley G.B."/>
            <person name="Roe B."/>
            <person name="Binnewies T."/>
            <person name="Ussery D."/>
            <person name="Vereecke D."/>
            <person name="Gevers D."/>
            <person name="Holsters M."/>
            <person name="Oyaizu H."/>
        </authorList>
    </citation>
    <scope>NUCLEOTIDE SEQUENCE [LARGE SCALE GENOMIC DNA]</scope>
    <source>
        <strain evidence="13">ATCC 43989 / DSM 5975 / JCM 20966 / LMG 6465 / NBRC 14845 / NCIMB 13405 / ORS 571</strain>
    </source>
</reference>
<keyword evidence="5" id="KW-0547">Nucleotide-binding</keyword>
<organism evidence="12 13">
    <name type="scientific">Azorhizobium caulinodans (strain ATCC 43989 / DSM 5975 / JCM 20966 / LMG 6465 / NBRC 14845 / NCIMB 13405 / ORS 571)</name>
    <dbReference type="NCBI Taxonomy" id="438753"/>
    <lineage>
        <taxon>Bacteria</taxon>
        <taxon>Pseudomonadati</taxon>
        <taxon>Pseudomonadota</taxon>
        <taxon>Alphaproteobacteria</taxon>
        <taxon>Hyphomicrobiales</taxon>
        <taxon>Xanthobacteraceae</taxon>
        <taxon>Azorhizobium</taxon>
    </lineage>
</organism>
<dbReference type="KEGG" id="azc:AZC_3651"/>
<dbReference type="InterPro" id="IPR011006">
    <property type="entry name" value="CheY-like_superfamily"/>
</dbReference>
<evidence type="ECO:0000256" key="4">
    <source>
        <dbReference type="ARBA" id="ARBA00022679"/>
    </source>
</evidence>
<evidence type="ECO:0000256" key="6">
    <source>
        <dbReference type="ARBA" id="ARBA00022777"/>
    </source>
</evidence>
<evidence type="ECO:0000313" key="13">
    <source>
        <dbReference type="Proteomes" id="UP000000270"/>
    </source>
</evidence>
<keyword evidence="4" id="KW-0808">Transferase</keyword>
<gene>
    <name evidence="12" type="ordered locus">AZC_3651</name>
</gene>
<evidence type="ECO:0000259" key="10">
    <source>
        <dbReference type="PROSITE" id="PS50109"/>
    </source>
</evidence>
<dbReference type="InterPro" id="IPR001789">
    <property type="entry name" value="Sig_transdc_resp-reg_receiver"/>
</dbReference>
<dbReference type="SUPFAM" id="SSF52172">
    <property type="entry name" value="CheY-like"/>
    <property type="match status" value="1"/>
</dbReference>
<feature type="domain" description="Histidine kinase" evidence="10">
    <location>
        <begin position="161"/>
        <end position="353"/>
    </location>
</feature>
<dbReference type="SUPFAM" id="SSF55874">
    <property type="entry name" value="ATPase domain of HSP90 chaperone/DNA topoisomerase II/histidine kinase"/>
    <property type="match status" value="1"/>
</dbReference>
<reference evidence="12 13" key="4">
    <citation type="journal article" date="2009" name="Appl. Environ. Microbiol.">
        <title>Comparative genome-wide transcriptional profiling of Azorhizobium caulinodans ORS571 grown under free-living and symbiotic conditions.</title>
        <authorList>
            <person name="Tsukada S."/>
            <person name="Aono T."/>
            <person name="Akiba N."/>
            <person name="Lee KB."/>
            <person name="Liu CT."/>
            <person name="Toyazaki H."/>
            <person name="Oyaizu H."/>
        </authorList>
    </citation>
    <scope>NUCLEOTIDE SEQUENCE [LARGE SCALE GENOMIC DNA]</scope>
    <source>
        <strain evidence="13">ATCC 43989 / DSM 5975 / JCM 20966 / LMG 6465 / NBRC 14845 / NCIMB 13405 / ORS 571</strain>
    </source>
</reference>
<dbReference type="CDD" id="cd00156">
    <property type="entry name" value="REC"/>
    <property type="match status" value="1"/>
</dbReference>
<keyword evidence="9" id="KW-0175">Coiled coil</keyword>
<dbReference type="InterPro" id="IPR011495">
    <property type="entry name" value="Sig_transdc_His_kin_sub2_dim/P"/>
</dbReference>
<dbReference type="Gene3D" id="3.30.450.20">
    <property type="entry name" value="PAS domain"/>
    <property type="match status" value="1"/>
</dbReference>
<evidence type="ECO:0000256" key="3">
    <source>
        <dbReference type="ARBA" id="ARBA00022553"/>
    </source>
</evidence>
<dbReference type="EMBL" id="AP009384">
    <property type="protein sequence ID" value="BAF89649.1"/>
    <property type="molecule type" value="Genomic_DNA"/>
</dbReference>
<dbReference type="STRING" id="438753.AZC_3651"/>
<dbReference type="AlphaFoldDB" id="A8IFU3"/>
<dbReference type="PROSITE" id="PS50110">
    <property type="entry name" value="RESPONSE_REGULATORY"/>
    <property type="match status" value="1"/>
</dbReference>
<feature type="modified residue" description="4-aspartylphosphate" evidence="8">
    <location>
        <position position="57"/>
    </location>
</feature>
<dbReference type="SMART" id="SM00448">
    <property type="entry name" value="REC"/>
    <property type="match status" value="1"/>
</dbReference>
<dbReference type="InterPro" id="IPR005467">
    <property type="entry name" value="His_kinase_dom"/>
</dbReference>
<dbReference type="Gene3D" id="3.40.50.2300">
    <property type="match status" value="1"/>
</dbReference>
<dbReference type="PANTHER" id="PTHR41523">
    <property type="entry name" value="TWO-COMPONENT SYSTEM SENSOR PROTEIN"/>
    <property type="match status" value="1"/>
</dbReference>
<dbReference type="GO" id="GO:0004673">
    <property type="term" value="F:protein histidine kinase activity"/>
    <property type="evidence" value="ECO:0007669"/>
    <property type="project" value="UniProtKB-EC"/>
</dbReference>
<reference evidence="12 13" key="1">
    <citation type="journal article" date="2007" name="Appl. Environ. Microbiol.">
        <title>Rhizobial factors required for stem nodule maturation and maintenance in Sesbania rostrata-Azorhizobium caulinodans ORS571 symbiosis.</title>
        <authorList>
            <person name="Suzuki S."/>
            <person name="Aono T."/>
            <person name="Lee KB."/>
            <person name="Suzuki T."/>
            <person name="Liu CT."/>
            <person name="Miwa H."/>
            <person name="Wakao S."/>
            <person name="Iki T."/>
            <person name="Oyaizu H."/>
        </authorList>
    </citation>
    <scope>NUCLEOTIDE SEQUENCE [LARGE SCALE GENOMIC DNA]</scope>
    <source>
        <strain evidence="13">ATCC 43989 / DSM 5975 / JCM 20966 / LMG 6465 / NBRC 14845 / NCIMB 13405 / ORS 571</strain>
    </source>
</reference>
<dbReference type="Pfam" id="PF02518">
    <property type="entry name" value="HATPase_c"/>
    <property type="match status" value="1"/>
</dbReference>
<dbReference type="Pfam" id="PF07568">
    <property type="entry name" value="HisKA_2"/>
    <property type="match status" value="1"/>
</dbReference>
<feature type="coiled-coil region" evidence="9">
    <location>
        <begin position="127"/>
        <end position="161"/>
    </location>
</feature>
<comment type="catalytic activity">
    <reaction evidence="1">
        <text>ATP + protein L-histidine = ADP + protein N-phospho-L-histidine.</text>
        <dbReference type="EC" id="2.7.13.3"/>
    </reaction>
</comment>
<evidence type="ECO:0000256" key="7">
    <source>
        <dbReference type="ARBA" id="ARBA00022840"/>
    </source>
</evidence>
<dbReference type="Gene3D" id="3.30.565.10">
    <property type="entry name" value="Histidine kinase-like ATPase, C-terminal domain"/>
    <property type="match status" value="1"/>
</dbReference>
<dbReference type="Pfam" id="PF00072">
    <property type="entry name" value="Response_reg"/>
    <property type="match status" value="1"/>
</dbReference>
<evidence type="ECO:0000256" key="5">
    <source>
        <dbReference type="ARBA" id="ARBA00022741"/>
    </source>
</evidence>
<dbReference type="eggNOG" id="COG0784">
    <property type="taxonomic scope" value="Bacteria"/>
</dbReference>
<reference evidence="12 13" key="5">
    <citation type="journal article" date="2010" name="Appl. Environ. Microbiol.">
        <title>phrR-like gene praR of Azorhizobium caulinodans ORS571 is essential for symbiosis with Sesbania rostrata and is involved in expression of reb genes.</title>
        <authorList>
            <person name="Akiba N."/>
            <person name="Aono T."/>
            <person name="Toyazaki H."/>
            <person name="Sato S."/>
            <person name="Oyaizu H."/>
        </authorList>
    </citation>
    <scope>NUCLEOTIDE SEQUENCE [LARGE SCALE GENOMIC DNA]</scope>
    <source>
        <strain evidence="13">ATCC 43989 / DSM 5975 / JCM 20966 / LMG 6465 / NBRC 14845 / NCIMB 13405 / ORS 571</strain>
    </source>
</reference>
<dbReference type="Proteomes" id="UP000000270">
    <property type="component" value="Chromosome"/>
</dbReference>
<evidence type="ECO:0000256" key="9">
    <source>
        <dbReference type="SAM" id="Coils"/>
    </source>
</evidence>
<evidence type="ECO:0000256" key="8">
    <source>
        <dbReference type="PROSITE-ProRule" id="PRU00169"/>
    </source>
</evidence>
<feature type="domain" description="Response regulatory" evidence="11">
    <location>
        <begin position="8"/>
        <end position="122"/>
    </location>
</feature>
<dbReference type="PROSITE" id="PS50109">
    <property type="entry name" value="HIS_KIN"/>
    <property type="match status" value="1"/>
</dbReference>
<evidence type="ECO:0000256" key="1">
    <source>
        <dbReference type="ARBA" id="ARBA00000085"/>
    </source>
</evidence>
<dbReference type="InterPro" id="IPR003594">
    <property type="entry name" value="HATPase_dom"/>
</dbReference>
<dbReference type="eggNOG" id="COG3920">
    <property type="taxonomic scope" value="Bacteria"/>
</dbReference>
<keyword evidence="13" id="KW-1185">Reference proteome</keyword>
<evidence type="ECO:0000256" key="2">
    <source>
        <dbReference type="ARBA" id="ARBA00012438"/>
    </source>
</evidence>
<evidence type="ECO:0000313" key="12">
    <source>
        <dbReference type="EMBL" id="BAF89649.1"/>
    </source>
</evidence>
<keyword evidence="3 8" id="KW-0597">Phosphoprotein</keyword>
<dbReference type="EC" id="2.7.13.3" evidence="2"/>
<evidence type="ECO:0000259" key="11">
    <source>
        <dbReference type="PROSITE" id="PS50110"/>
    </source>
</evidence>
<keyword evidence="6" id="KW-0418">Kinase</keyword>
<dbReference type="SMART" id="SM00387">
    <property type="entry name" value="HATPase_c"/>
    <property type="match status" value="1"/>
</dbReference>
<name>A8IFU3_AZOC5</name>
<dbReference type="PANTHER" id="PTHR41523:SF8">
    <property type="entry name" value="ETHYLENE RESPONSE SENSOR PROTEIN"/>
    <property type="match status" value="1"/>
</dbReference>
<keyword evidence="7" id="KW-0067">ATP-binding</keyword>
<reference evidence="12 13" key="6">
    <citation type="journal article" date="2011" name="Appl. Environ. Microbiol.">
        <title>Involvement of the azorhizobial chromosome partition gene (parA) in the onset of bacteroid differentiation during Sesbania rostrata stem nodule development.</title>
        <authorList>
            <person name="Liu CT."/>
            <person name="Lee KB."/>
            <person name="Wang YS."/>
            <person name="Peng MH."/>
            <person name="Lee KT."/>
            <person name="Suzuki S."/>
            <person name="Suzuki T."/>
            <person name="Oyaizu H."/>
        </authorList>
    </citation>
    <scope>NUCLEOTIDE SEQUENCE [LARGE SCALE GENOMIC DNA]</scope>
    <source>
        <strain evidence="13">ATCC 43989 / DSM 5975 / JCM 20966 / LMG 6465 / NBRC 14845 / NCIMB 13405 / ORS 571</strain>
    </source>
</reference>
<proteinExistence type="predicted"/>
<reference evidence="12 13" key="3">
    <citation type="journal article" date="2008" name="BMC Genomics">
        <title>The genome of the versatile nitrogen fixer Azorhizobium caulinodans ORS571.</title>
        <authorList>
            <person name="Lee KB."/>
            <person name="Backer P.D."/>
            <person name="Aono T."/>
            <person name="Liu CT."/>
            <person name="Suzuki S."/>
            <person name="Suzuki T."/>
            <person name="Kaneko T."/>
            <person name="Yamada M."/>
            <person name="Tabata S."/>
            <person name="Kupfer D.M."/>
            <person name="Najar F.Z."/>
            <person name="Wiley G.B."/>
            <person name="Roe B."/>
            <person name="Binnewies T.T."/>
            <person name="Ussery D.W."/>
            <person name="D'Haeze W."/>
            <person name="Herder J.D."/>
            <person name="Gevers D."/>
            <person name="Vereecke D."/>
            <person name="Holsters M."/>
            <person name="Oyaizu H."/>
        </authorList>
    </citation>
    <scope>NUCLEOTIDE SEQUENCE [LARGE SCALE GENOMIC DNA]</scope>
    <source>
        <strain evidence="13">ATCC 43989 / DSM 5975 / JCM 20966 / LMG 6465 / NBRC 14845 / NCIMB 13405 / ORS 571</strain>
    </source>
</reference>
<dbReference type="HOGENOM" id="CLU_000445_114_57_5"/>
<sequence length="360" mass="38181">MAGATEIRMLYIDDDPGLARLVQRQLGRRGYAVETAASGVEGLERIRAGGIDVVALDHYMPGQDGLQTLEAIRALPAPPPVVYVTGTQESRVAVAALKAGAADYVVKEVQGDFIELLTSAINAALEQVKMRRAHEAAEAEIRAARDRFEALAAERAMLLREMNHRVGNSLQIIMSLLHLQAGATDNEEVQTALSNARGRVAAVAQVHRRLYTSEQVGSVSVDQYLGALLDDLQISAQHGDVGITIDTDIAPLEIDPDRAVALGVVVTELVINASKYAYPGSKGPVRVTLAVDGPQARLSVEDDGIGLGGETAAKGNGLGNRIVTAMASKLGASLAFLPKDKGTSVRMEFPLQPQDGRSAH</sequence>
<accession>A8IFU3</accession>
<dbReference type="GO" id="GO:0000160">
    <property type="term" value="P:phosphorelay signal transduction system"/>
    <property type="evidence" value="ECO:0007669"/>
    <property type="project" value="InterPro"/>
</dbReference>